<dbReference type="InterPro" id="IPR044862">
    <property type="entry name" value="Pro_4_hyd_alph_FE2OG_OXY"/>
</dbReference>
<evidence type="ECO:0000313" key="4">
    <source>
        <dbReference type="Proteomes" id="UP000323866"/>
    </source>
</evidence>
<gene>
    <name evidence="3" type="ORF">ACD591_15635</name>
    <name evidence="2" type="ORF">FOE74_03705</name>
</gene>
<dbReference type="Pfam" id="PF13640">
    <property type="entry name" value="2OG-FeII_Oxy_3"/>
    <property type="match status" value="1"/>
</dbReference>
<proteinExistence type="predicted"/>
<comment type="caution">
    <text evidence="2">The sequence shown here is derived from an EMBL/GenBank/DDBJ whole genome shotgun (WGS) entry which is preliminary data.</text>
</comment>
<feature type="domain" description="Prolyl 4-hydroxylase alpha subunit Fe(2+) 2OG dioxygenase" evidence="1">
    <location>
        <begin position="116"/>
        <end position="215"/>
    </location>
</feature>
<dbReference type="Proteomes" id="UP001570846">
    <property type="component" value="Unassembled WGS sequence"/>
</dbReference>
<accession>A0A5M8QSJ4</accession>
<name>A0A5M8QSJ4_9BACT</name>
<dbReference type="EMBL" id="VKKZ01000010">
    <property type="protein sequence ID" value="KAA6437616.1"/>
    <property type="molecule type" value="Genomic_DNA"/>
</dbReference>
<dbReference type="Gene3D" id="2.60.120.620">
    <property type="entry name" value="q2cbj1_9rhob like domain"/>
    <property type="match status" value="1"/>
</dbReference>
<evidence type="ECO:0000313" key="2">
    <source>
        <dbReference type="EMBL" id="KAA6437616.1"/>
    </source>
</evidence>
<reference evidence="3 5" key="3">
    <citation type="submission" date="2024-08" db="EMBL/GenBank/DDBJ databases">
        <authorList>
            <person name="Wei W."/>
        </authorList>
    </citation>
    <scope>NUCLEOTIDE SEQUENCE [LARGE SCALE GENOMIC DNA]</scope>
    <source>
        <strain evidence="3 5">XU2</strain>
    </source>
</reference>
<dbReference type="EMBL" id="JBGOGF010000008">
    <property type="protein sequence ID" value="MFA1772731.1"/>
    <property type="molecule type" value="Genomic_DNA"/>
</dbReference>
<evidence type="ECO:0000259" key="1">
    <source>
        <dbReference type="Pfam" id="PF13640"/>
    </source>
</evidence>
<evidence type="ECO:0000313" key="5">
    <source>
        <dbReference type="Proteomes" id="UP001570846"/>
    </source>
</evidence>
<dbReference type="AlphaFoldDB" id="A0A5M8QSJ4"/>
<organism evidence="2 4">
    <name type="scientific">Rufibacter glacialis</name>
    <dbReference type="NCBI Taxonomy" id="1259555"/>
    <lineage>
        <taxon>Bacteria</taxon>
        <taxon>Pseudomonadati</taxon>
        <taxon>Bacteroidota</taxon>
        <taxon>Cytophagia</taxon>
        <taxon>Cytophagales</taxon>
        <taxon>Hymenobacteraceae</taxon>
        <taxon>Rufibacter</taxon>
    </lineage>
</organism>
<dbReference type="OrthoDB" id="9783171at2"/>
<protein>
    <submittedName>
        <fullName evidence="2">2OG-Fe(II) oxygenase</fullName>
    </submittedName>
</protein>
<sequence length="259" mass="30168">MELIDFKILEENKDVLYTQWHNPQKPFHYLVYDNFFHIQAAEKILAAYPDVITGNWNGTTYVNQKNKFTMTKFGEDMPLMQQVFAELNGKKFLNFLESVTGVGNLLADEDLFGGGLHQSTNGAFLDVHVDFNIHDKTKYHRRMNAIVYMNKDWKKDYNGYLELWDMQKKKQLEYIEPLFNRLVIFETNEVSFHGHPKPLNTPPHLSRKSMAVYYYTKDRPAHEIAEEHNTIYVNTEGAGGLLKNLKSGLKAAVERTIKK</sequence>
<keyword evidence="5" id="KW-1185">Reference proteome</keyword>
<reference evidence="2 4" key="2">
    <citation type="submission" date="2019-09" db="EMBL/GenBank/DDBJ databases">
        <title>A bacterium isolated from glacier soil.</title>
        <authorList>
            <person name="Liu Q."/>
        </authorList>
    </citation>
    <scope>NUCLEOTIDE SEQUENCE [LARGE SCALE GENOMIC DNA]</scope>
    <source>
        <strain evidence="2 4">MDT1-10-3</strain>
    </source>
</reference>
<dbReference type="RefSeq" id="WP_149097237.1">
    <property type="nucleotide sequence ID" value="NZ_BMMG01000001.1"/>
</dbReference>
<dbReference type="Proteomes" id="UP000323866">
    <property type="component" value="Unassembled WGS sequence"/>
</dbReference>
<reference evidence="2 4" key="1">
    <citation type="submission" date="2019-07" db="EMBL/GenBank/DDBJ databases">
        <authorList>
            <person name="Qu J.-H."/>
        </authorList>
    </citation>
    <scope>NUCLEOTIDE SEQUENCE [LARGE SCALE GENOMIC DNA]</scope>
    <source>
        <strain evidence="2 4">MDT1-10-3</strain>
    </source>
</reference>
<evidence type="ECO:0000313" key="3">
    <source>
        <dbReference type="EMBL" id="MFA1772731.1"/>
    </source>
</evidence>